<keyword evidence="3" id="KW-0050">Antiport</keyword>
<dbReference type="EMBL" id="WPCR01000002">
    <property type="protein sequence ID" value="NHM13542.1"/>
    <property type="molecule type" value="Genomic_DNA"/>
</dbReference>
<feature type="transmembrane region" description="Helical" evidence="10">
    <location>
        <begin position="294"/>
        <end position="317"/>
    </location>
</feature>
<evidence type="ECO:0000259" key="11">
    <source>
        <dbReference type="Pfam" id="PF03553"/>
    </source>
</evidence>
<feature type="region of interest" description="Disordered" evidence="9">
    <location>
        <begin position="438"/>
        <end position="457"/>
    </location>
</feature>
<keyword evidence="4" id="KW-1003">Cell membrane</keyword>
<dbReference type="RefSeq" id="WP_166338472.1">
    <property type="nucleotide sequence ID" value="NZ_WPCR01000002.1"/>
</dbReference>
<feature type="transmembrane region" description="Helical" evidence="10">
    <location>
        <begin position="237"/>
        <end position="259"/>
    </location>
</feature>
<keyword evidence="7 10" id="KW-0472">Membrane</keyword>
<accession>A0ABX0IHN2</accession>
<dbReference type="Pfam" id="PF03553">
    <property type="entry name" value="Na_H_antiporter"/>
    <property type="match status" value="2"/>
</dbReference>
<evidence type="ECO:0000256" key="9">
    <source>
        <dbReference type="SAM" id="MobiDB-lite"/>
    </source>
</evidence>
<gene>
    <name evidence="12" type="ORF">GMI68_01935</name>
</gene>
<evidence type="ECO:0000256" key="1">
    <source>
        <dbReference type="ARBA" id="ARBA00004651"/>
    </source>
</evidence>
<evidence type="ECO:0000256" key="4">
    <source>
        <dbReference type="ARBA" id="ARBA00022475"/>
    </source>
</evidence>
<reference evidence="12 13" key="1">
    <citation type="submission" date="2019-11" db="EMBL/GenBank/DDBJ databases">
        <title>Eggerthellaceae novel genus isolated from the rectal contents of marmort.</title>
        <authorList>
            <person name="Zhang G."/>
        </authorList>
    </citation>
    <scope>NUCLEOTIDE SEQUENCE [LARGE SCALE GENOMIC DNA]</scope>
    <source>
        <strain evidence="13">zg-886</strain>
    </source>
</reference>
<dbReference type="Proteomes" id="UP000636394">
    <property type="component" value="Unassembled WGS sequence"/>
</dbReference>
<feature type="transmembrane region" description="Helical" evidence="10">
    <location>
        <begin position="36"/>
        <end position="55"/>
    </location>
</feature>
<evidence type="ECO:0000256" key="7">
    <source>
        <dbReference type="ARBA" id="ARBA00023136"/>
    </source>
</evidence>
<feature type="transmembrane region" description="Helical" evidence="10">
    <location>
        <begin position="114"/>
        <end position="147"/>
    </location>
</feature>
<feature type="transmembrane region" description="Helical" evidence="10">
    <location>
        <begin position="329"/>
        <end position="352"/>
    </location>
</feature>
<dbReference type="InterPro" id="IPR018461">
    <property type="entry name" value="Na/H_Antiport_NhaC-like_C"/>
</dbReference>
<evidence type="ECO:0000313" key="12">
    <source>
        <dbReference type="EMBL" id="NHM13542.1"/>
    </source>
</evidence>
<keyword evidence="2" id="KW-0813">Transport</keyword>
<evidence type="ECO:0000256" key="2">
    <source>
        <dbReference type="ARBA" id="ARBA00022448"/>
    </source>
</evidence>
<feature type="transmembrane region" description="Helical" evidence="10">
    <location>
        <begin position="410"/>
        <end position="431"/>
    </location>
</feature>
<name>A0ABX0IHN2_9ACTN</name>
<comment type="similarity">
    <text evidence="8">Belongs to the NhaC Na(+)/H(+) (TC 2.A.35) antiporter family.</text>
</comment>
<dbReference type="PANTHER" id="PTHR33451">
    <property type="entry name" value="MALATE-2H(+)/NA(+)-LACTATE ANTIPORTER"/>
    <property type="match status" value="1"/>
</dbReference>
<evidence type="ECO:0000256" key="3">
    <source>
        <dbReference type="ARBA" id="ARBA00022449"/>
    </source>
</evidence>
<keyword evidence="13" id="KW-1185">Reference proteome</keyword>
<sequence>MEKGNVKALLPIGVFLVLYLGLGILFEYGMGISMGFYNIPIVVVFLVALTVACFQNRGMSFDDKLVAMGRGIGDKTIVTMILIFMAAGVFVGTVGRDSAESVAYFMLDVIPPEFSVAVLFVVSCFVSISMGTSVGTITLITPIAVAVSSASGFNLPLCVASVMGGAMFGDNLSFISDTTIAACQGQGCQMKDKFRENFKIALPAALLALVIILALSLSQPPAGVVAQEYDLVQLIPYLIVLVGGIVGVNVFVVLLLGILSGSIVMLATGATAATDLLANMGSGVAGMFETTMVAVLVSAICALIREYGGFVALLNGIRSLFRSRKGGQLGVGLLVVAIDVATANNTVAIVMANPIASEMARIYGISKRKTASLLDTFSCVAQGVIPYGAQMLIAVSTCAELGVAVTAFQIIPYLFYPFLLLASVLAFIFIVPSKNQPEPITGEPIASEDAAKEPGSR</sequence>
<evidence type="ECO:0000313" key="13">
    <source>
        <dbReference type="Proteomes" id="UP000636394"/>
    </source>
</evidence>
<proteinExistence type="inferred from homology"/>
<dbReference type="PANTHER" id="PTHR33451:SF5">
    <property type="entry name" value="NA+_H+ ANTIPORTER"/>
    <property type="match status" value="1"/>
</dbReference>
<keyword evidence="6 10" id="KW-1133">Transmembrane helix</keyword>
<feature type="transmembrane region" description="Helical" evidence="10">
    <location>
        <begin position="200"/>
        <end position="217"/>
    </location>
</feature>
<evidence type="ECO:0000256" key="6">
    <source>
        <dbReference type="ARBA" id="ARBA00022989"/>
    </source>
</evidence>
<evidence type="ECO:0000256" key="10">
    <source>
        <dbReference type="SAM" id="Phobius"/>
    </source>
</evidence>
<feature type="transmembrane region" description="Helical" evidence="10">
    <location>
        <begin position="12"/>
        <end position="30"/>
    </location>
</feature>
<dbReference type="InterPro" id="IPR052180">
    <property type="entry name" value="NhaC_Na-H+_Antiporter"/>
</dbReference>
<evidence type="ECO:0000256" key="5">
    <source>
        <dbReference type="ARBA" id="ARBA00022692"/>
    </source>
</evidence>
<feature type="domain" description="Na+/H+ antiporter NhaC-like C-terminal" evidence="11">
    <location>
        <begin position="245"/>
        <end position="420"/>
    </location>
</feature>
<comment type="subcellular location">
    <subcellularLocation>
        <location evidence="1">Cell membrane</location>
        <topology evidence="1">Multi-pass membrane protein</topology>
    </subcellularLocation>
</comment>
<protein>
    <submittedName>
        <fullName evidence="12">Na+/H+ antiporter NhaC family protein</fullName>
    </submittedName>
</protein>
<feature type="transmembrane region" description="Helical" evidence="10">
    <location>
        <begin position="266"/>
        <end position="288"/>
    </location>
</feature>
<evidence type="ECO:0000256" key="8">
    <source>
        <dbReference type="ARBA" id="ARBA00038435"/>
    </source>
</evidence>
<keyword evidence="5 10" id="KW-0812">Transmembrane</keyword>
<comment type="caution">
    <text evidence="12">The sequence shown here is derived from an EMBL/GenBank/DDBJ whole genome shotgun (WGS) entry which is preliminary data.</text>
</comment>
<organism evidence="12 13">
    <name type="scientific">Xiamenia xianingshaonis</name>
    <dbReference type="NCBI Taxonomy" id="2682776"/>
    <lineage>
        <taxon>Bacteria</taxon>
        <taxon>Bacillati</taxon>
        <taxon>Actinomycetota</taxon>
        <taxon>Coriobacteriia</taxon>
        <taxon>Eggerthellales</taxon>
        <taxon>Eggerthellaceae</taxon>
        <taxon>Xiamenia</taxon>
    </lineage>
</organism>
<feature type="transmembrane region" description="Helical" evidence="10">
    <location>
        <begin position="76"/>
        <end position="94"/>
    </location>
</feature>
<feature type="domain" description="Na+/H+ antiporter NhaC-like C-terminal" evidence="11">
    <location>
        <begin position="60"/>
        <end position="214"/>
    </location>
</feature>